<dbReference type="VEuPathDB" id="TriTrypDB:TcIL3000_4_1300"/>
<proteinExistence type="predicted"/>
<gene>
    <name evidence="1" type="ORF">TCIL3000_4_1300</name>
</gene>
<name>G0UKZ0_TRYCI</name>
<protein>
    <submittedName>
        <fullName evidence="1">Uncharacterized protein TCIL3000_4_1300</fullName>
    </submittedName>
</protein>
<sequence length="160" mass="18561">MCMEQPSCEGNPCTPFDYPLPCGSISTACVARELAKKKKTTNHTERGQWLQEKRKHEMSLRKGVENLSYSITVVPIASSFKRLSAMNTPVGYGIHAHTCKFACIRPKLYEYKHRNIYARAHTHCPPLLPFFFFRFSCRPPLKPTNHQREREREKQNTYAN</sequence>
<evidence type="ECO:0000313" key="1">
    <source>
        <dbReference type="EMBL" id="CCC90045.1"/>
    </source>
</evidence>
<dbReference type="AlphaFoldDB" id="G0UKZ0"/>
<reference evidence="1" key="1">
    <citation type="journal article" date="2012" name="Proc. Natl. Acad. Sci. U.S.A.">
        <title>Antigenic diversity is generated by distinct evolutionary mechanisms in African trypanosome species.</title>
        <authorList>
            <person name="Jackson A.P."/>
            <person name="Berry A."/>
            <person name="Aslett M."/>
            <person name="Allison H.C."/>
            <person name="Burton P."/>
            <person name="Vavrova-Anderson J."/>
            <person name="Brown R."/>
            <person name="Browne H."/>
            <person name="Corton N."/>
            <person name="Hauser H."/>
            <person name="Gamble J."/>
            <person name="Gilderthorp R."/>
            <person name="Marcello L."/>
            <person name="McQuillan J."/>
            <person name="Otto T.D."/>
            <person name="Quail M.A."/>
            <person name="Sanders M.J."/>
            <person name="van Tonder A."/>
            <person name="Ginger M.L."/>
            <person name="Field M.C."/>
            <person name="Barry J.D."/>
            <person name="Hertz-Fowler C."/>
            <person name="Berriman M."/>
        </authorList>
    </citation>
    <scope>NUCLEOTIDE SEQUENCE</scope>
    <source>
        <strain evidence="1">IL3000</strain>
    </source>
</reference>
<dbReference type="EMBL" id="HE575317">
    <property type="protein sequence ID" value="CCC90045.1"/>
    <property type="molecule type" value="Genomic_DNA"/>
</dbReference>
<organism evidence="1">
    <name type="scientific">Trypanosoma congolense (strain IL3000)</name>
    <dbReference type="NCBI Taxonomy" id="1068625"/>
    <lineage>
        <taxon>Eukaryota</taxon>
        <taxon>Discoba</taxon>
        <taxon>Euglenozoa</taxon>
        <taxon>Kinetoplastea</taxon>
        <taxon>Metakinetoplastina</taxon>
        <taxon>Trypanosomatida</taxon>
        <taxon>Trypanosomatidae</taxon>
        <taxon>Trypanosoma</taxon>
        <taxon>Nannomonas</taxon>
    </lineage>
</organism>
<accession>G0UKZ0</accession>